<dbReference type="CDD" id="cd06661">
    <property type="entry name" value="GGCT_like"/>
    <property type="match status" value="1"/>
</dbReference>
<evidence type="ECO:0000313" key="6">
    <source>
        <dbReference type="Proteomes" id="UP000807504"/>
    </source>
</evidence>
<keyword evidence="6" id="KW-1185">Reference proteome</keyword>
<feature type="domain" description="Gamma-glutamylcyclotransferase AIG2-like" evidence="4">
    <location>
        <begin position="5"/>
        <end position="79"/>
    </location>
</feature>
<dbReference type="InterPro" id="IPR017939">
    <property type="entry name" value="G-Glutamylcylcotransferase"/>
</dbReference>
<dbReference type="PANTHER" id="PTHR12935:SF0">
    <property type="entry name" value="GAMMA-GLUTAMYLCYCLOTRANSFERASE"/>
    <property type="match status" value="1"/>
</dbReference>
<reference evidence="5" key="2">
    <citation type="submission" date="2020-06" db="EMBL/GenBank/DDBJ databases">
        <authorList>
            <person name="Sheffer M."/>
        </authorList>
    </citation>
    <scope>NUCLEOTIDE SEQUENCE</scope>
</reference>
<dbReference type="InterPro" id="IPR036397">
    <property type="entry name" value="RNaseH_sf"/>
</dbReference>
<evidence type="ECO:0000256" key="2">
    <source>
        <dbReference type="ARBA" id="ARBA00023239"/>
    </source>
</evidence>
<evidence type="ECO:0000313" key="5">
    <source>
        <dbReference type="EMBL" id="KAF8781710.1"/>
    </source>
</evidence>
<evidence type="ECO:0000256" key="1">
    <source>
        <dbReference type="ARBA" id="ARBA00012346"/>
    </source>
</evidence>
<dbReference type="EC" id="4.3.2.9" evidence="1"/>
<dbReference type="InterPro" id="IPR009288">
    <property type="entry name" value="AIG2-like_dom"/>
</dbReference>
<keyword evidence="2" id="KW-0456">Lyase</keyword>
<dbReference type="Gene3D" id="3.30.420.10">
    <property type="entry name" value="Ribonuclease H-like superfamily/Ribonuclease H"/>
    <property type="match status" value="1"/>
</dbReference>
<accession>A0A8T0EUE0</accession>
<proteinExistence type="predicted"/>
<evidence type="ECO:0000259" key="4">
    <source>
        <dbReference type="Pfam" id="PF06094"/>
    </source>
</evidence>
<dbReference type="SUPFAM" id="SSF110857">
    <property type="entry name" value="Gamma-glutamyl cyclotransferase-like"/>
    <property type="match status" value="1"/>
</dbReference>
<dbReference type="GO" id="GO:0003839">
    <property type="term" value="F:gamma-glutamylcyclotransferase activity"/>
    <property type="evidence" value="ECO:0007669"/>
    <property type="project" value="UniProtKB-EC"/>
</dbReference>
<sequence>MSFLYFAYGSNMLKQRMHINCPSALFKCIGELKNFKLSSTDFAHSWKGAVATILECKNDSVWGVVWEISKEHEEKLDLLVFAVAAQIGHGIKNAEQKKKFFIQWLWGYLKSKVYQGVVQDLAKLKDNISRTVLEIPADILLSAVVNTVHRMQYVVHKYGNHIGHDLNVQNKRYRI</sequence>
<comment type="caution">
    <text evidence="5">The sequence shown here is derived from an EMBL/GenBank/DDBJ whole genome shotgun (WGS) entry which is preliminary data.</text>
</comment>
<dbReference type="GO" id="GO:0003676">
    <property type="term" value="F:nucleic acid binding"/>
    <property type="evidence" value="ECO:0007669"/>
    <property type="project" value="InterPro"/>
</dbReference>
<dbReference type="Pfam" id="PF06094">
    <property type="entry name" value="GGACT"/>
    <property type="match status" value="1"/>
</dbReference>
<dbReference type="EMBL" id="JABXBU010001863">
    <property type="protein sequence ID" value="KAF8781710.1"/>
    <property type="molecule type" value="Genomic_DNA"/>
</dbReference>
<dbReference type="InterPro" id="IPR013024">
    <property type="entry name" value="GGCT-like"/>
</dbReference>
<protein>
    <recommendedName>
        <fullName evidence="1">gamma-glutamylcyclotransferase</fullName>
        <ecNumber evidence="1">4.3.2.9</ecNumber>
    </recommendedName>
</protein>
<organism evidence="5 6">
    <name type="scientific">Argiope bruennichi</name>
    <name type="common">Wasp spider</name>
    <name type="synonym">Aranea bruennichi</name>
    <dbReference type="NCBI Taxonomy" id="94029"/>
    <lineage>
        <taxon>Eukaryota</taxon>
        <taxon>Metazoa</taxon>
        <taxon>Ecdysozoa</taxon>
        <taxon>Arthropoda</taxon>
        <taxon>Chelicerata</taxon>
        <taxon>Arachnida</taxon>
        <taxon>Araneae</taxon>
        <taxon>Araneomorphae</taxon>
        <taxon>Entelegynae</taxon>
        <taxon>Araneoidea</taxon>
        <taxon>Araneidae</taxon>
        <taxon>Argiope</taxon>
    </lineage>
</organism>
<reference evidence="5" key="1">
    <citation type="journal article" date="2020" name="bioRxiv">
        <title>Chromosome-level reference genome of the European wasp spider Argiope bruennichi: a resource for studies on range expansion and evolutionary adaptation.</title>
        <authorList>
            <person name="Sheffer M.M."/>
            <person name="Hoppe A."/>
            <person name="Krehenwinkel H."/>
            <person name="Uhl G."/>
            <person name="Kuss A.W."/>
            <person name="Jensen L."/>
            <person name="Jensen C."/>
            <person name="Gillespie R.G."/>
            <person name="Hoff K.J."/>
            <person name="Prost S."/>
        </authorList>
    </citation>
    <scope>NUCLEOTIDE SEQUENCE</scope>
</reference>
<dbReference type="Gene3D" id="3.10.490.10">
    <property type="entry name" value="Gamma-glutamyl cyclotransferase-like"/>
    <property type="match status" value="1"/>
</dbReference>
<dbReference type="AlphaFoldDB" id="A0A8T0EUE0"/>
<dbReference type="PANTHER" id="PTHR12935">
    <property type="entry name" value="GAMMA-GLUTAMYLCYCLOTRANSFERASE"/>
    <property type="match status" value="1"/>
</dbReference>
<name>A0A8T0EUE0_ARGBR</name>
<dbReference type="InterPro" id="IPR036568">
    <property type="entry name" value="GGCT-like_sf"/>
</dbReference>
<gene>
    <name evidence="5" type="ORF">HNY73_012080</name>
</gene>
<dbReference type="Proteomes" id="UP000807504">
    <property type="component" value="Unassembled WGS sequence"/>
</dbReference>
<feature type="binding site" evidence="3">
    <location>
        <begin position="5"/>
        <end position="10"/>
    </location>
    <ligand>
        <name>substrate</name>
    </ligand>
</feature>
<evidence type="ECO:0000256" key="3">
    <source>
        <dbReference type="PIRSR" id="PIRSR617939-2"/>
    </source>
</evidence>